<name>A0A2H1VZY7_SPOFR</name>
<proteinExistence type="predicted"/>
<feature type="compositionally biased region" description="Low complexity" evidence="1">
    <location>
        <begin position="102"/>
        <end position="112"/>
    </location>
</feature>
<feature type="region of interest" description="Disordered" evidence="1">
    <location>
        <begin position="86"/>
        <end position="122"/>
    </location>
</feature>
<organism evidence="2">
    <name type="scientific">Spodoptera frugiperda</name>
    <name type="common">Fall armyworm</name>
    <dbReference type="NCBI Taxonomy" id="7108"/>
    <lineage>
        <taxon>Eukaryota</taxon>
        <taxon>Metazoa</taxon>
        <taxon>Ecdysozoa</taxon>
        <taxon>Arthropoda</taxon>
        <taxon>Hexapoda</taxon>
        <taxon>Insecta</taxon>
        <taxon>Pterygota</taxon>
        <taxon>Neoptera</taxon>
        <taxon>Endopterygota</taxon>
        <taxon>Lepidoptera</taxon>
        <taxon>Glossata</taxon>
        <taxon>Ditrysia</taxon>
        <taxon>Noctuoidea</taxon>
        <taxon>Noctuidae</taxon>
        <taxon>Amphipyrinae</taxon>
        <taxon>Spodoptera</taxon>
    </lineage>
</organism>
<evidence type="ECO:0000313" key="2">
    <source>
        <dbReference type="EMBL" id="SOQ46132.1"/>
    </source>
</evidence>
<sequence>MWSRGRAAIDRRGNVWDRVPTRYRGILTLNLATCYTIPACSQFKTNIDKEAIDSSLKTAEIFFNSVYSSSSKSKSRNGLKTVSFAGLRTSKGSSPPDQNQTRACGASRSARASKSHQTTTDGAHVRLLLTKKHPVPTPDFRARGKPAKDWVLPCEICSGAPTEQGLMAHVPYCASCTAAHGHCATVFPEVTGISEQKK</sequence>
<reference evidence="2" key="1">
    <citation type="submission" date="2016-07" db="EMBL/GenBank/DDBJ databases">
        <authorList>
            <person name="Bretaudeau A."/>
        </authorList>
    </citation>
    <scope>NUCLEOTIDE SEQUENCE</scope>
    <source>
        <strain evidence="2">Rice</strain>
        <tissue evidence="2">Whole body</tissue>
    </source>
</reference>
<gene>
    <name evidence="2" type="ORF">SFRICE_022683</name>
</gene>
<feature type="compositionally biased region" description="Polar residues" evidence="1">
    <location>
        <begin position="90"/>
        <end position="101"/>
    </location>
</feature>
<protein>
    <submittedName>
        <fullName evidence="2">SFRICE_022683</fullName>
    </submittedName>
</protein>
<accession>A0A2H1VZY7</accession>
<dbReference type="EMBL" id="ODYU01005368">
    <property type="protein sequence ID" value="SOQ46132.1"/>
    <property type="molecule type" value="Genomic_DNA"/>
</dbReference>
<evidence type="ECO:0000256" key="1">
    <source>
        <dbReference type="SAM" id="MobiDB-lite"/>
    </source>
</evidence>
<dbReference type="AlphaFoldDB" id="A0A2H1VZY7"/>